<dbReference type="GO" id="GO:0051536">
    <property type="term" value="F:iron-sulfur cluster binding"/>
    <property type="evidence" value="ECO:0007669"/>
    <property type="project" value="UniProtKB-KW"/>
</dbReference>
<evidence type="ECO:0000259" key="7">
    <source>
        <dbReference type="PROSITE" id="PS51918"/>
    </source>
</evidence>
<gene>
    <name evidence="8" type="ORF">METZ01_LOCUS268129</name>
</gene>
<dbReference type="Gene3D" id="3.40.50.280">
    <property type="entry name" value="Cobalamin-binding domain"/>
    <property type="match status" value="1"/>
</dbReference>
<dbReference type="EMBL" id="UINC01076267">
    <property type="protein sequence ID" value="SVC15275.1"/>
    <property type="molecule type" value="Genomic_DNA"/>
</dbReference>
<dbReference type="GO" id="GO:0031419">
    <property type="term" value="F:cobalamin binding"/>
    <property type="evidence" value="ECO:0007669"/>
    <property type="project" value="InterPro"/>
</dbReference>
<dbReference type="InterPro" id="IPR058240">
    <property type="entry name" value="rSAM_sf"/>
</dbReference>
<dbReference type="InterPro" id="IPR023404">
    <property type="entry name" value="rSAM_horseshoe"/>
</dbReference>
<keyword evidence="5" id="KW-0411">Iron-sulfur</keyword>
<feature type="domain" description="B12-binding" evidence="6">
    <location>
        <begin position="23"/>
        <end position="157"/>
    </location>
</feature>
<dbReference type="AlphaFoldDB" id="A0A382JUE1"/>
<keyword evidence="3" id="KW-0479">Metal-binding</keyword>
<dbReference type="GO" id="GO:0046872">
    <property type="term" value="F:metal ion binding"/>
    <property type="evidence" value="ECO:0007669"/>
    <property type="project" value="UniProtKB-KW"/>
</dbReference>
<name>A0A382JUE1_9ZZZZ</name>
<dbReference type="InterPro" id="IPR007197">
    <property type="entry name" value="rSAM"/>
</dbReference>
<feature type="non-terminal residue" evidence="8">
    <location>
        <position position="332"/>
    </location>
</feature>
<dbReference type="PROSITE" id="PS51918">
    <property type="entry name" value="RADICAL_SAM"/>
    <property type="match status" value="1"/>
</dbReference>
<dbReference type="CDD" id="cd02068">
    <property type="entry name" value="radical_SAM_B12_BD"/>
    <property type="match status" value="1"/>
</dbReference>
<dbReference type="Gene3D" id="3.80.30.20">
    <property type="entry name" value="tm_1862 like domain"/>
    <property type="match status" value="1"/>
</dbReference>
<dbReference type="SFLD" id="SFLDS00029">
    <property type="entry name" value="Radical_SAM"/>
    <property type="match status" value="1"/>
</dbReference>
<dbReference type="SUPFAM" id="SSF52242">
    <property type="entry name" value="Cobalamin (vitamin B12)-binding domain"/>
    <property type="match status" value="1"/>
</dbReference>
<feature type="domain" description="Radical SAM core" evidence="7">
    <location>
        <begin position="215"/>
        <end position="332"/>
    </location>
</feature>
<evidence type="ECO:0000256" key="5">
    <source>
        <dbReference type="ARBA" id="ARBA00023014"/>
    </source>
</evidence>
<reference evidence="8" key="1">
    <citation type="submission" date="2018-05" db="EMBL/GenBank/DDBJ databases">
        <authorList>
            <person name="Lanie J.A."/>
            <person name="Ng W.-L."/>
            <person name="Kazmierczak K.M."/>
            <person name="Andrzejewski T.M."/>
            <person name="Davidsen T.M."/>
            <person name="Wayne K.J."/>
            <person name="Tettelin H."/>
            <person name="Glass J.I."/>
            <person name="Rusch D."/>
            <person name="Podicherti R."/>
            <person name="Tsui H.-C.T."/>
            <person name="Winkler M.E."/>
        </authorList>
    </citation>
    <scope>NUCLEOTIDE SEQUENCE</scope>
</reference>
<evidence type="ECO:0000256" key="4">
    <source>
        <dbReference type="ARBA" id="ARBA00023004"/>
    </source>
</evidence>
<keyword evidence="4" id="KW-0408">Iron</keyword>
<protein>
    <submittedName>
        <fullName evidence="8">Uncharacterized protein</fullName>
    </submittedName>
</protein>
<evidence type="ECO:0000313" key="8">
    <source>
        <dbReference type="EMBL" id="SVC15275.1"/>
    </source>
</evidence>
<dbReference type="Pfam" id="PF02310">
    <property type="entry name" value="B12-binding"/>
    <property type="match status" value="1"/>
</dbReference>
<dbReference type="SFLD" id="SFLDG01082">
    <property type="entry name" value="B12-binding_domain_containing"/>
    <property type="match status" value="1"/>
</dbReference>
<dbReference type="GO" id="GO:0003824">
    <property type="term" value="F:catalytic activity"/>
    <property type="evidence" value="ECO:0007669"/>
    <property type="project" value="InterPro"/>
</dbReference>
<accession>A0A382JUE1</accession>
<comment type="cofactor">
    <cofactor evidence="1">
        <name>[4Fe-4S] cluster</name>
        <dbReference type="ChEBI" id="CHEBI:49883"/>
    </cofactor>
</comment>
<proteinExistence type="predicted"/>
<evidence type="ECO:0000256" key="1">
    <source>
        <dbReference type="ARBA" id="ARBA00001966"/>
    </source>
</evidence>
<dbReference type="PANTHER" id="PTHR43409:SF7">
    <property type="entry name" value="BLL1977 PROTEIN"/>
    <property type="match status" value="1"/>
</dbReference>
<sequence length="332" mass="37389">MLEDRTKVVLIRPPYSYEIYKSTYKNRYKVANKWVSAPLPIMYLGAAVVDVGADVRMIDGEVDNLSLEELVEQAVNLGPDIVGITGTTPEYGAVKYLAEEIKQRSPNVLTVIGGAHATHVPWEIVDEVEGIDYVVIFEGEKALAAIASNDVEKLSEYADNAVYLMKMVGFDQAERYRAKVLFSQNQTTEDLERLRALRQDPYIDMSNYRFADPQVGLVRTDSLETARGCPYSCSFCSSRRSGLGLRSVENILEELDQISASMSKDGQRGLIQFVDDTLTFNRKRSVELFEAMKKRNYDAHFLCLTRANTIATNNGDKEDREFARLMNDVGFV</sequence>
<evidence type="ECO:0000259" key="6">
    <source>
        <dbReference type="PROSITE" id="PS51332"/>
    </source>
</evidence>
<dbReference type="InterPro" id="IPR036724">
    <property type="entry name" value="Cobalamin-bd_sf"/>
</dbReference>
<evidence type="ECO:0000256" key="2">
    <source>
        <dbReference type="ARBA" id="ARBA00022691"/>
    </source>
</evidence>
<organism evidence="8">
    <name type="scientific">marine metagenome</name>
    <dbReference type="NCBI Taxonomy" id="408172"/>
    <lineage>
        <taxon>unclassified sequences</taxon>
        <taxon>metagenomes</taxon>
        <taxon>ecological metagenomes</taxon>
    </lineage>
</organism>
<dbReference type="PANTHER" id="PTHR43409">
    <property type="entry name" value="ANAEROBIC MAGNESIUM-PROTOPORPHYRIN IX MONOMETHYL ESTER CYCLASE-RELATED"/>
    <property type="match status" value="1"/>
</dbReference>
<dbReference type="InterPro" id="IPR006158">
    <property type="entry name" value="Cobalamin-bd"/>
</dbReference>
<evidence type="ECO:0000256" key="3">
    <source>
        <dbReference type="ARBA" id="ARBA00022723"/>
    </source>
</evidence>
<dbReference type="InterPro" id="IPR051198">
    <property type="entry name" value="BchE-like"/>
</dbReference>
<dbReference type="PROSITE" id="PS51332">
    <property type="entry name" value="B12_BINDING"/>
    <property type="match status" value="1"/>
</dbReference>
<keyword evidence="2" id="KW-0949">S-adenosyl-L-methionine</keyword>
<dbReference type="SUPFAM" id="SSF102114">
    <property type="entry name" value="Radical SAM enzymes"/>
    <property type="match status" value="1"/>
</dbReference>